<feature type="domain" description="Beta-lactamase-related" evidence="1">
    <location>
        <begin position="39"/>
        <end position="389"/>
    </location>
</feature>
<dbReference type="EMBL" id="KY348669">
    <property type="protein sequence ID" value="AQT19774.1"/>
    <property type="molecule type" value="mRNA"/>
</dbReference>
<organism evidence="2">
    <name type="scientific">Schmidtea mediterranea</name>
    <name type="common">Freshwater planarian flatworm</name>
    <dbReference type="NCBI Taxonomy" id="79327"/>
    <lineage>
        <taxon>Eukaryota</taxon>
        <taxon>Metazoa</taxon>
        <taxon>Spiralia</taxon>
        <taxon>Lophotrochozoa</taxon>
        <taxon>Platyhelminthes</taxon>
        <taxon>Rhabditophora</taxon>
        <taxon>Seriata</taxon>
        <taxon>Tricladida</taxon>
        <taxon>Continenticola</taxon>
        <taxon>Geoplanoidea</taxon>
        <taxon>Dugesiidae</taxon>
        <taxon>Schmidtea</taxon>
    </lineage>
</organism>
<dbReference type="GO" id="GO:0005739">
    <property type="term" value="C:mitochondrion"/>
    <property type="evidence" value="ECO:0007669"/>
    <property type="project" value="TreeGrafter"/>
</dbReference>
<dbReference type="Pfam" id="PF00144">
    <property type="entry name" value="Beta-lactamase"/>
    <property type="match status" value="1"/>
</dbReference>
<dbReference type="Gene3D" id="3.40.710.10">
    <property type="entry name" value="DD-peptidase/beta-lactamase superfamily"/>
    <property type="match status" value="1"/>
</dbReference>
<dbReference type="SUPFAM" id="SSF56601">
    <property type="entry name" value="beta-lactamase/transpeptidase-like"/>
    <property type="match status" value="1"/>
</dbReference>
<protein>
    <recommendedName>
        <fullName evidence="1">Beta-lactamase-related domain-containing protein</fullName>
    </recommendedName>
</protein>
<dbReference type="PANTHER" id="PTHR46520">
    <property type="entry name" value="SERINE BETA-LACTAMASE-LIKE PROTEIN LACTB, MITOCHONDRIAL"/>
    <property type="match status" value="1"/>
</dbReference>
<dbReference type="OrthoDB" id="5946976at2759"/>
<dbReference type="InterPro" id="IPR012338">
    <property type="entry name" value="Beta-lactam/transpept-like"/>
</dbReference>
<reference evidence="2" key="2">
    <citation type="journal article" date="2017" name="Dev. Cell">
        <title>Antagonistic Self-Organizing Patterning Systems Control Maintenance and Regeneration of the Anteroposterior Axis in Planarians.</title>
        <authorList>
            <person name="Stuckemann T."/>
            <person name="Cleland J.P."/>
            <person name="Werner S."/>
            <person name="Thi-Kim Vu H."/>
            <person name="Bayersdorf R."/>
            <person name="Liu S.Y."/>
            <person name="Friedrich B."/>
            <person name="Julicher F."/>
            <person name="Rink J.C."/>
        </authorList>
    </citation>
    <scope>NUCLEOTIDE SEQUENCE</scope>
</reference>
<dbReference type="AlphaFoldDB" id="A0A1S6KMH7"/>
<dbReference type="GO" id="GO:0019216">
    <property type="term" value="P:regulation of lipid metabolic process"/>
    <property type="evidence" value="ECO:0007669"/>
    <property type="project" value="TreeGrafter"/>
</dbReference>
<evidence type="ECO:0000259" key="1">
    <source>
        <dbReference type="Pfam" id="PF00144"/>
    </source>
</evidence>
<evidence type="ECO:0000313" key="2">
    <source>
        <dbReference type="EMBL" id="AQT19774.1"/>
    </source>
</evidence>
<dbReference type="InterPro" id="IPR052794">
    <property type="entry name" value="Mito_Ser_Protease_LACTB"/>
</dbReference>
<dbReference type="PANTHER" id="PTHR46520:SF1">
    <property type="entry name" value="SERINE BETA-LACTAMASE-LIKE PROTEIN LACTB, MITOCHONDRIAL"/>
    <property type="match status" value="1"/>
</dbReference>
<dbReference type="InterPro" id="IPR001466">
    <property type="entry name" value="Beta-lactam-related"/>
</dbReference>
<sequence length="416" mass="47086">MRSLLPISAFTFISSYFKPHEENVNSQIDCASKKSLQLIKIFREKTGVPGICVHVNIGGKATAEFSHGYSDVENLSKCKLNSLMRVASISKSFTSIIAAKLLDEGILDLDKDINEYLPEFPIKKFDNKKVKITTRQLLSHRSGVRYYKKQGNLNTYNLPEFLNIKHCPDSSSARECFENDELVFEPGKNFLYTTYGFVLLGSVLEKVGRESKFFDQNNKSLKKNSQFLESMFDTIFDNLKLENTHCEYHNKILLNRSRQYKRGCDKNCALEVSSYVDNSCKWAGGGIISTCCDISKMAEALTEIWLGKKNGIISQNSLQLLWKPISEKKIKFDNQDLWSYGMGWSMKEQNDRFLVGHTGGASGGASALVINLPKSKEDSDYVIVTILCNMENLSDYIGDLAVQISYLFQELKLNSK</sequence>
<dbReference type="GO" id="GO:0006508">
    <property type="term" value="P:proteolysis"/>
    <property type="evidence" value="ECO:0007669"/>
    <property type="project" value="TreeGrafter"/>
</dbReference>
<accession>A0A1S6KMH7</accession>
<name>A0A1S6KMH7_SCHMD</name>
<reference evidence="2" key="1">
    <citation type="submission" date="2016-12" db="EMBL/GenBank/DDBJ databases">
        <authorList>
            <person name="Song W.-J."/>
            <person name="Kurnit D.M."/>
        </authorList>
    </citation>
    <scope>NUCLEOTIDE SEQUENCE</scope>
</reference>
<dbReference type="GO" id="GO:0008233">
    <property type="term" value="F:peptidase activity"/>
    <property type="evidence" value="ECO:0007669"/>
    <property type="project" value="TreeGrafter"/>
</dbReference>
<proteinExistence type="evidence at transcript level"/>